<gene>
    <name evidence="1" type="ORF">CHILSU_LOCUS9770</name>
</gene>
<evidence type="ECO:0000313" key="2">
    <source>
        <dbReference type="Proteomes" id="UP001153292"/>
    </source>
</evidence>
<dbReference type="EMBL" id="OU963899">
    <property type="protein sequence ID" value="CAH0406395.1"/>
    <property type="molecule type" value="Genomic_DNA"/>
</dbReference>
<evidence type="ECO:0000313" key="1">
    <source>
        <dbReference type="EMBL" id="CAH0406395.1"/>
    </source>
</evidence>
<sequence>MIKQCLSVFLKSAQIAQEKKMMWCHGTPGRNEVPSANVEWTQIANSLVYVTVAPAHVCFIPRTFFHGFFLTVLLSHLFEFGRAAKSLSPPSLP</sequence>
<dbReference type="Proteomes" id="UP001153292">
    <property type="component" value="Chromosome 6"/>
</dbReference>
<accession>A0ABN8BGL7</accession>
<keyword evidence="2" id="KW-1185">Reference proteome</keyword>
<name>A0ABN8BGL7_CHISP</name>
<proteinExistence type="predicted"/>
<protein>
    <submittedName>
        <fullName evidence="1">Uncharacterized protein</fullName>
    </submittedName>
</protein>
<organism evidence="1 2">
    <name type="scientific">Chilo suppressalis</name>
    <name type="common">Asiatic rice borer moth</name>
    <dbReference type="NCBI Taxonomy" id="168631"/>
    <lineage>
        <taxon>Eukaryota</taxon>
        <taxon>Metazoa</taxon>
        <taxon>Ecdysozoa</taxon>
        <taxon>Arthropoda</taxon>
        <taxon>Hexapoda</taxon>
        <taxon>Insecta</taxon>
        <taxon>Pterygota</taxon>
        <taxon>Neoptera</taxon>
        <taxon>Endopterygota</taxon>
        <taxon>Lepidoptera</taxon>
        <taxon>Glossata</taxon>
        <taxon>Ditrysia</taxon>
        <taxon>Pyraloidea</taxon>
        <taxon>Crambidae</taxon>
        <taxon>Crambinae</taxon>
        <taxon>Chilo</taxon>
    </lineage>
</organism>
<reference evidence="1" key="1">
    <citation type="submission" date="2021-12" db="EMBL/GenBank/DDBJ databases">
        <authorList>
            <person name="King R."/>
        </authorList>
    </citation>
    <scope>NUCLEOTIDE SEQUENCE</scope>
</reference>